<dbReference type="AlphaFoldDB" id="I0I3M0"/>
<keyword evidence="2" id="KW-1185">Reference proteome</keyword>
<dbReference type="PATRIC" id="fig|926550.5.peg.2023"/>
<sequence>MIRVKRVYEPAQPEDGRRYLVDRLWPRGIKREALQLDDWLPEAAPSDRLRHWFAHDPARWDEFQRRYFAELDEKPQVVKPLLEAAQQGDVTLVYAARASLHNNAVALKQYLEDVLAGKRRNDV</sequence>
<dbReference type="STRING" id="926550.CLDAP_18180"/>
<dbReference type="eggNOG" id="COG3189">
    <property type="taxonomic scope" value="Bacteria"/>
</dbReference>
<dbReference type="HOGENOM" id="CLU_137928_0_0_0"/>
<evidence type="ECO:0000313" key="2">
    <source>
        <dbReference type="Proteomes" id="UP000007880"/>
    </source>
</evidence>
<accession>I0I3M0</accession>
<organism evidence="1 2">
    <name type="scientific">Caldilinea aerophila (strain DSM 14535 / JCM 11387 / NBRC 104270 / STL-6-O1)</name>
    <dbReference type="NCBI Taxonomy" id="926550"/>
    <lineage>
        <taxon>Bacteria</taxon>
        <taxon>Bacillati</taxon>
        <taxon>Chloroflexota</taxon>
        <taxon>Caldilineae</taxon>
        <taxon>Caldilineales</taxon>
        <taxon>Caldilineaceae</taxon>
        <taxon>Caldilinea</taxon>
    </lineage>
</organism>
<protein>
    <recommendedName>
        <fullName evidence="3">DUF488 domain-containing protein</fullName>
    </recommendedName>
</protein>
<gene>
    <name evidence="1" type="ordered locus">CLDAP_18180</name>
</gene>
<reference evidence="1 2" key="1">
    <citation type="submission" date="2012-02" db="EMBL/GenBank/DDBJ databases">
        <title>Complete genome sequence of Caldilinea aerophila DSM 14535 (= NBRC 102666).</title>
        <authorList>
            <person name="Oguchi A."/>
            <person name="Hosoyama A."/>
            <person name="Sekine M."/>
            <person name="Fukai R."/>
            <person name="Kato Y."/>
            <person name="Nakamura S."/>
            <person name="Hanada S."/>
            <person name="Yamazaki S."/>
            <person name="Fujita N."/>
        </authorList>
    </citation>
    <scope>NUCLEOTIDE SEQUENCE [LARGE SCALE GENOMIC DNA]</scope>
    <source>
        <strain evidence="2">DSM 14535 / JCM 11387 / NBRC 104270 / STL-6-O1</strain>
    </source>
</reference>
<dbReference type="OrthoDB" id="9790745at2"/>
<dbReference type="EMBL" id="AP012337">
    <property type="protein sequence ID" value="BAL99857.1"/>
    <property type="molecule type" value="Genomic_DNA"/>
</dbReference>
<dbReference type="PANTHER" id="PTHR36849">
    <property type="entry name" value="CYTOPLASMIC PROTEIN-RELATED"/>
    <property type="match status" value="1"/>
</dbReference>
<proteinExistence type="predicted"/>
<name>I0I3M0_CALAS</name>
<dbReference type="KEGG" id="cap:CLDAP_18180"/>
<dbReference type="Proteomes" id="UP000007880">
    <property type="component" value="Chromosome"/>
</dbReference>
<evidence type="ECO:0008006" key="3">
    <source>
        <dbReference type="Google" id="ProtNLM"/>
    </source>
</evidence>
<dbReference type="InterPro" id="IPR052552">
    <property type="entry name" value="YeaO-like"/>
</dbReference>
<dbReference type="PANTHER" id="PTHR36849:SF1">
    <property type="entry name" value="CYTOPLASMIC PROTEIN"/>
    <property type="match status" value="1"/>
</dbReference>
<evidence type="ECO:0000313" key="1">
    <source>
        <dbReference type="EMBL" id="BAL99857.1"/>
    </source>
</evidence>
<dbReference type="RefSeq" id="WP_014433095.1">
    <property type="nucleotide sequence ID" value="NC_017079.1"/>
</dbReference>
<dbReference type="Pfam" id="PF22752">
    <property type="entry name" value="DUF488-N3i"/>
    <property type="match status" value="1"/>
</dbReference>